<sequence length="271" mass="31350">MFFKCILNRQLARTVVLASRSKTKDRRLSEQRLVTHELLDSIDISWYKILENEFSKEYFKKLIEFIADQRETRVTIYPPLQQVFTFTRLCKPNEVKVVILGQDPYHQPNQAHGLSFSVPKNVPIPPSLQNIFKEVQNDLSNFIIPKHGTLFGWARQGVLLLNTCLTVEENRANSHKNKGWEIFTDSIIRYFNHQSSNIVFLLWGRDAQMKAAQIDKTRHYILTAPHPSPLSASRGFLGCKHFSQANVYLKAAGIPEIDWFQLPSEDSLLHD</sequence>
<feature type="domain" description="Uracil-DNA glycosylase-like" evidence="10">
    <location>
        <begin position="88"/>
        <end position="249"/>
    </location>
</feature>
<dbReference type="AlphaFoldDB" id="A0A816DFY2"/>
<dbReference type="InterPro" id="IPR018085">
    <property type="entry name" value="Ura-DNA_Glyclase_AS"/>
</dbReference>
<dbReference type="SUPFAM" id="SSF52141">
    <property type="entry name" value="Uracil-DNA glycosylase-like"/>
    <property type="match status" value="1"/>
</dbReference>
<dbReference type="SMART" id="SM00987">
    <property type="entry name" value="UreE_C"/>
    <property type="match status" value="1"/>
</dbReference>
<dbReference type="EC" id="3.2.2.27" evidence="3 7"/>
<evidence type="ECO:0000313" key="12">
    <source>
        <dbReference type="EMBL" id="CAF1632506.1"/>
    </source>
</evidence>
<comment type="catalytic activity">
    <reaction evidence="1 7 9">
        <text>Hydrolyzes single-stranded DNA or mismatched double-stranded DNA and polynucleotides, releasing free uracil.</text>
        <dbReference type="EC" id="3.2.2.27"/>
    </reaction>
</comment>
<protein>
    <recommendedName>
        <fullName evidence="3 7">Uracil-DNA glycosylase</fullName>
        <shortName evidence="7">UDG</shortName>
        <ecNumber evidence="3 7">3.2.2.27</ecNumber>
    </recommendedName>
</protein>
<dbReference type="NCBIfam" id="TIGR00628">
    <property type="entry name" value="ung"/>
    <property type="match status" value="1"/>
</dbReference>
<gene>
    <name evidence="11" type="ORF">EDS130_LOCUS24234</name>
    <name evidence="12" type="ORF">XAT740_LOCUS51897</name>
</gene>
<name>A0A816DFY2_ADIRI</name>
<keyword evidence="6 7" id="KW-0234">DNA repair</keyword>
<evidence type="ECO:0000313" key="11">
    <source>
        <dbReference type="EMBL" id="CAF1180861.1"/>
    </source>
</evidence>
<dbReference type="InterPro" id="IPR005122">
    <property type="entry name" value="Uracil-DNA_glycosylase-like"/>
</dbReference>
<comment type="function">
    <text evidence="7 9">Excises uracil residues from the DNA which can arise as a result of misincorporation of dUMP residues by DNA polymerase or due to deamination of cytosine.</text>
</comment>
<organism evidence="12 13">
    <name type="scientific">Adineta ricciae</name>
    <name type="common">Rotifer</name>
    <dbReference type="NCBI Taxonomy" id="249248"/>
    <lineage>
        <taxon>Eukaryota</taxon>
        <taxon>Metazoa</taxon>
        <taxon>Spiralia</taxon>
        <taxon>Gnathifera</taxon>
        <taxon>Rotifera</taxon>
        <taxon>Eurotatoria</taxon>
        <taxon>Bdelloidea</taxon>
        <taxon>Adinetida</taxon>
        <taxon>Adinetidae</taxon>
        <taxon>Adineta</taxon>
    </lineage>
</organism>
<dbReference type="NCBIfam" id="NF003592">
    <property type="entry name" value="PRK05254.1-5"/>
    <property type="match status" value="1"/>
</dbReference>
<evidence type="ECO:0000256" key="4">
    <source>
        <dbReference type="ARBA" id="ARBA00022763"/>
    </source>
</evidence>
<keyword evidence="5 7" id="KW-0378">Hydrolase</keyword>
<dbReference type="NCBIfam" id="NF003589">
    <property type="entry name" value="PRK05254.1-2"/>
    <property type="match status" value="1"/>
</dbReference>
<dbReference type="PANTHER" id="PTHR11264:SF0">
    <property type="entry name" value="URACIL-DNA GLYCOSYLASE"/>
    <property type="match status" value="1"/>
</dbReference>
<dbReference type="PROSITE" id="PS00130">
    <property type="entry name" value="U_DNA_GLYCOSYLASE"/>
    <property type="match status" value="1"/>
</dbReference>
<dbReference type="Gene3D" id="3.40.470.10">
    <property type="entry name" value="Uracil-DNA glycosylase-like domain"/>
    <property type="match status" value="1"/>
</dbReference>
<accession>A0A816DFY2</accession>
<dbReference type="PANTHER" id="PTHR11264">
    <property type="entry name" value="URACIL-DNA GLYCOSYLASE"/>
    <property type="match status" value="1"/>
</dbReference>
<dbReference type="NCBIfam" id="NF003591">
    <property type="entry name" value="PRK05254.1-4"/>
    <property type="match status" value="1"/>
</dbReference>
<dbReference type="GO" id="GO:0005634">
    <property type="term" value="C:nucleus"/>
    <property type="evidence" value="ECO:0007669"/>
    <property type="project" value="UniProtKB-SubCell"/>
</dbReference>
<dbReference type="OrthoDB" id="10031947at2759"/>
<dbReference type="GO" id="GO:0004844">
    <property type="term" value="F:uracil DNA N-glycosylase activity"/>
    <property type="evidence" value="ECO:0007669"/>
    <property type="project" value="UniProtKB-UniRule"/>
</dbReference>
<keyword evidence="7" id="KW-0496">Mitochondrion</keyword>
<dbReference type="SMART" id="SM00986">
    <property type="entry name" value="UDG"/>
    <property type="match status" value="1"/>
</dbReference>
<evidence type="ECO:0000256" key="5">
    <source>
        <dbReference type="ARBA" id="ARBA00022801"/>
    </source>
</evidence>
<proteinExistence type="inferred from homology"/>
<evidence type="ECO:0000259" key="10">
    <source>
        <dbReference type="SMART" id="SM00986"/>
    </source>
</evidence>
<evidence type="ECO:0000256" key="7">
    <source>
        <dbReference type="HAMAP-Rule" id="MF_03166"/>
    </source>
</evidence>
<evidence type="ECO:0000256" key="9">
    <source>
        <dbReference type="RuleBase" id="RU003780"/>
    </source>
</evidence>
<comment type="similarity">
    <text evidence="2 7 9">Belongs to the uracil-DNA glycosylase (UDG) superfamily. UNG family.</text>
</comment>
<evidence type="ECO:0000256" key="6">
    <source>
        <dbReference type="ARBA" id="ARBA00023204"/>
    </source>
</evidence>
<evidence type="ECO:0000256" key="1">
    <source>
        <dbReference type="ARBA" id="ARBA00001400"/>
    </source>
</evidence>
<dbReference type="HAMAP" id="MF_00148">
    <property type="entry name" value="UDG"/>
    <property type="match status" value="1"/>
</dbReference>
<evidence type="ECO:0000256" key="3">
    <source>
        <dbReference type="ARBA" id="ARBA00012030"/>
    </source>
</evidence>
<keyword evidence="13" id="KW-1185">Reference proteome</keyword>
<reference evidence="12" key="1">
    <citation type="submission" date="2021-02" db="EMBL/GenBank/DDBJ databases">
        <authorList>
            <person name="Nowell W R."/>
        </authorList>
    </citation>
    <scope>NUCLEOTIDE SEQUENCE</scope>
</reference>
<dbReference type="GO" id="GO:0097510">
    <property type="term" value="P:base-excision repair, AP site formation via deaminated base removal"/>
    <property type="evidence" value="ECO:0007669"/>
    <property type="project" value="TreeGrafter"/>
</dbReference>
<dbReference type="Proteomes" id="UP000663852">
    <property type="component" value="Unassembled WGS sequence"/>
</dbReference>
<keyword evidence="7" id="KW-0539">Nucleus</keyword>
<keyword evidence="4 7" id="KW-0227">DNA damage</keyword>
<dbReference type="Pfam" id="PF03167">
    <property type="entry name" value="UDG"/>
    <property type="match status" value="1"/>
</dbReference>
<dbReference type="InterPro" id="IPR002043">
    <property type="entry name" value="UDG_fam1"/>
</dbReference>
<dbReference type="InterPro" id="IPR036895">
    <property type="entry name" value="Uracil-DNA_glycosylase-like_sf"/>
</dbReference>
<dbReference type="GO" id="GO:0005739">
    <property type="term" value="C:mitochondrion"/>
    <property type="evidence" value="ECO:0007669"/>
    <property type="project" value="UniProtKB-SubCell"/>
</dbReference>
<feature type="active site" description="Proton acceptor" evidence="7 8">
    <location>
        <position position="103"/>
    </location>
</feature>
<dbReference type="NCBIfam" id="NF003588">
    <property type="entry name" value="PRK05254.1-1"/>
    <property type="match status" value="1"/>
</dbReference>
<dbReference type="Proteomes" id="UP000663828">
    <property type="component" value="Unassembled WGS sequence"/>
</dbReference>
<dbReference type="EMBL" id="CAJNOJ010000136">
    <property type="protein sequence ID" value="CAF1180861.1"/>
    <property type="molecule type" value="Genomic_DNA"/>
</dbReference>
<dbReference type="FunFam" id="3.40.470.10:FF:000001">
    <property type="entry name" value="Uracil-DNA glycosylase"/>
    <property type="match status" value="1"/>
</dbReference>
<evidence type="ECO:0000313" key="13">
    <source>
        <dbReference type="Proteomes" id="UP000663828"/>
    </source>
</evidence>
<dbReference type="EMBL" id="CAJNOR010008385">
    <property type="protein sequence ID" value="CAF1632506.1"/>
    <property type="molecule type" value="Genomic_DNA"/>
</dbReference>
<comment type="caution">
    <text evidence="12">The sequence shown here is derived from an EMBL/GenBank/DDBJ whole genome shotgun (WGS) entry which is preliminary data.</text>
</comment>
<evidence type="ECO:0000256" key="8">
    <source>
        <dbReference type="PROSITE-ProRule" id="PRU10072"/>
    </source>
</evidence>
<evidence type="ECO:0000256" key="2">
    <source>
        <dbReference type="ARBA" id="ARBA00008184"/>
    </source>
</evidence>
<comment type="subcellular location">
    <subcellularLocation>
        <location evidence="7">Mitochondrion</location>
    </subcellularLocation>
    <subcellularLocation>
        <location evidence="7">Nucleus</location>
    </subcellularLocation>
</comment>
<dbReference type="CDD" id="cd10027">
    <property type="entry name" value="UDG-F1-like"/>
    <property type="match status" value="1"/>
</dbReference>